<protein>
    <submittedName>
        <fullName evidence="2">Uncharacterized protein</fullName>
    </submittedName>
</protein>
<dbReference type="GeneID" id="19204046"/>
<evidence type="ECO:0000313" key="3">
    <source>
        <dbReference type="Proteomes" id="UP000053558"/>
    </source>
</evidence>
<accession>A0A5M3MAC9</accession>
<sequence length="161" mass="18268">MSDIPIVNWQDWIHVGQLHPTTRGYEYLSDVPPDYRPWFNIGPDLDANLDTDDSQSEASNDSRNDRVADVLADPESGSDSEEEPDPARMLAVNTAEALLWLYQNGHLNDRAGTRRRELQCPECNRWVQTCLAPSVDTFSAPEHLQSLSQHRGSHSCRFNFT</sequence>
<dbReference type="Proteomes" id="UP000053558">
    <property type="component" value="Unassembled WGS sequence"/>
</dbReference>
<name>A0A5M3MAC9_CONPW</name>
<dbReference type="EMBL" id="JH711588">
    <property type="protein sequence ID" value="EIW75730.1"/>
    <property type="molecule type" value="Genomic_DNA"/>
</dbReference>
<organism evidence="2 3">
    <name type="scientific">Coniophora puteana (strain RWD-64-598)</name>
    <name type="common">Brown rot fungus</name>
    <dbReference type="NCBI Taxonomy" id="741705"/>
    <lineage>
        <taxon>Eukaryota</taxon>
        <taxon>Fungi</taxon>
        <taxon>Dikarya</taxon>
        <taxon>Basidiomycota</taxon>
        <taxon>Agaricomycotina</taxon>
        <taxon>Agaricomycetes</taxon>
        <taxon>Agaricomycetidae</taxon>
        <taxon>Boletales</taxon>
        <taxon>Coniophorineae</taxon>
        <taxon>Coniophoraceae</taxon>
        <taxon>Coniophora</taxon>
    </lineage>
</organism>
<keyword evidence="3" id="KW-1185">Reference proteome</keyword>
<dbReference type="AlphaFoldDB" id="A0A5M3MAC9"/>
<evidence type="ECO:0000313" key="2">
    <source>
        <dbReference type="EMBL" id="EIW75730.1"/>
    </source>
</evidence>
<evidence type="ECO:0000256" key="1">
    <source>
        <dbReference type="SAM" id="MobiDB-lite"/>
    </source>
</evidence>
<comment type="caution">
    <text evidence="2">The sequence shown here is derived from an EMBL/GenBank/DDBJ whole genome shotgun (WGS) entry which is preliminary data.</text>
</comment>
<dbReference type="KEGG" id="cput:CONPUDRAFT_159163"/>
<gene>
    <name evidence="2" type="ORF">CONPUDRAFT_159163</name>
</gene>
<feature type="region of interest" description="Disordered" evidence="1">
    <location>
        <begin position="46"/>
        <end position="87"/>
    </location>
</feature>
<proteinExistence type="predicted"/>
<dbReference type="RefSeq" id="XP_007774408.1">
    <property type="nucleotide sequence ID" value="XM_007776218.1"/>
</dbReference>
<reference evidence="3" key="1">
    <citation type="journal article" date="2012" name="Science">
        <title>The Paleozoic origin of enzymatic lignin decomposition reconstructed from 31 fungal genomes.</title>
        <authorList>
            <person name="Floudas D."/>
            <person name="Binder M."/>
            <person name="Riley R."/>
            <person name="Barry K."/>
            <person name="Blanchette R.A."/>
            <person name="Henrissat B."/>
            <person name="Martinez A.T."/>
            <person name="Otillar R."/>
            <person name="Spatafora J.W."/>
            <person name="Yadav J.S."/>
            <person name="Aerts A."/>
            <person name="Benoit I."/>
            <person name="Boyd A."/>
            <person name="Carlson A."/>
            <person name="Copeland A."/>
            <person name="Coutinho P.M."/>
            <person name="de Vries R.P."/>
            <person name="Ferreira P."/>
            <person name="Findley K."/>
            <person name="Foster B."/>
            <person name="Gaskell J."/>
            <person name="Glotzer D."/>
            <person name="Gorecki P."/>
            <person name="Heitman J."/>
            <person name="Hesse C."/>
            <person name="Hori C."/>
            <person name="Igarashi K."/>
            <person name="Jurgens J.A."/>
            <person name="Kallen N."/>
            <person name="Kersten P."/>
            <person name="Kohler A."/>
            <person name="Kuees U."/>
            <person name="Kumar T.K.A."/>
            <person name="Kuo A."/>
            <person name="LaButti K."/>
            <person name="Larrondo L.F."/>
            <person name="Lindquist E."/>
            <person name="Ling A."/>
            <person name="Lombard V."/>
            <person name="Lucas S."/>
            <person name="Lundell T."/>
            <person name="Martin R."/>
            <person name="McLaughlin D.J."/>
            <person name="Morgenstern I."/>
            <person name="Morin E."/>
            <person name="Murat C."/>
            <person name="Nagy L.G."/>
            <person name="Nolan M."/>
            <person name="Ohm R.A."/>
            <person name="Patyshakuliyeva A."/>
            <person name="Rokas A."/>
            <person name="Ruiz-Duenas F.J."/>
            <person name="Sabat G."/>
            <person name="Salamov A."/>
            <person name="Samejima M."/>
            <person name="Schmutz J."/>
            <person name="Slot J.C."/>
            <person name="St John F."/>
            <person name="Stenlid J."/>
            <person name="Sun H."/>
            <person name="Sun S."/>
            <person name="Syed K."/>
            <person name="Tsang A."/>
            <person name="Wiebenga A."/>
            <person name="Young D."/>
            <person name="Pisabarro A."/>
            <person name="Eastwood D.C."/>
            <person name="Martin F."/>
            <person name="Cullen D."/>
            <person name="Grigoriev I.V."/>
            <person name="Hibbett D.S."/>
        </authorList>
    </citation>
    <scope>NUCLEOTIDE SEQUENCE [LARGE SCALE GENOMIC DNA]</scope>
    <source>
        <strain evidence="3">RWD-64-598 SS2</strain>
    </source>
</reference>